<dbReference type="Gene3D" id="1.10.10.1400">
    <property type="entry name" value="Terminase, small subunit, N-terminal DNA-binding domain, HTH motif"/>
    <property type="match status" value="1"/>
</dbReference>
<dbReference type="InterPro" id="IPR052404">
    <property type="entry name" value="SPP1-like_terminase"/>
</dbReference>
<gene>
    <name evidence="4" type="ORF">BEP19_09885</name>
</gene>
<evidence type="ECO:0000256" key="3">
    <source>
        <dbReference type="SAM" id="MobiDB-lite"/>
    </source>
</evidence>
<feature type="region of interest" description="Disordered" evidence="3">
    <location>
        <begin position="28"/>
        <end position="63"/>
    </location>
</feature>
<name>A0A419SFJ8_9BACL</name>
<dbReference type="AlphaFoldDB" id="A0A419SFJ8"/>
<dbReference type="GO" id="GO:0051276">
    <property type="term" value="P:chromosome organization"/>
    <property type="evidence" value="ECO:0007669"/>
    <property type="project" value="InterPro"/>
</dbReference>
<dbReference type="PANTHER" id="PTHR41328:SF3">
    <property type="entry name" value="PBSX PHAGE TERMINASE SMALL SUBUNIT"/>
    <property type="match status" value="1"/>
</dbReference>
<dbReference type="PANTHER" id="PTHR41328">
    <property type="entry name" value="TERMINASE SMALL SUBUNIT-RELATED"/>
    <property type="match status" value="1"/>
</dbReference>
<dbReference type="InterPro" id="IPR005335">
    <property type="entry name" value="Terminase_ssu"/>
</dbReference>
<evidence type="ECO:0000313" key="5">
    <source>
        <dbReference type="Proteomes" id="UP000284219"/>
    </source>
</evidence>
<reference evidence="4 5" key="1">
    <citation type="submission" date="2016-08" db="EMBL/GenBank/DDBJ databases">
        <title>Novel Firmicute Genomes.</title>
        <authorList>
            <person name="Poppleton D.I."/>
            <person name="Gribaldo S."/>
        </authorList>
    </citation>
    <scope>NUCLEOTIDE SEQUENCE [LARGE SCALE GENOMIC DNA]</scope>
    <source>
        <strain evidence="4 5">RAOx-1</strain>
    </source>
</reference>
<proteinExistence type="predicted"/>
<dbReference type="EMBL" id="MCHY01000009">
    <property type="protein sequence ID" value="RKD22561.1"/>
    <property type="molecule type" value="Genomic_DNA"/>
</dbReference>
<accession>A0A419SFJ8</accession>
<feature type="compositionally biased region" description="Basic and acidic residues" evidence="3">
    <location>
        <begin position="39"/>
        <end position="52"/>
    </location>
</feature>
<evidence type="ECO:0000256" key="1">
    <source>
        <dbReference type="ARBA" id="ARBA00022612"/>
    </source>
</evidence>
<dbReference type="RefSeq" id="WP_120190032.1">
    <property type="nucleotide sequence ID" value="NZ_MCHY01000009.1"/>
</dbReference>
<organism evidence="4 5">
    <name type="scientific">Ammoniphilus oxalaticus</name>
    <dbReference type="NCBI Taxonomy" id="66863"/>
    <lineage>
        <taxon>Bacteria</taxon>
        <taxon>Bacillati</taxon>
        <taxon>Bacillota</taxon>
        <taxon>Bacilli</taxon>
        <taxon>Bacillales</taxon>
        <taxon>Paenibacillaceae</taxon>
        <taxon>Aneurinibacillus group</taxon>
        <taxon>Ammoniphilus</taxon>
    </lineage>
</organism>
<protein>
    <submittedName>
        <fullName evidence="4">Terminase</fullName>
    </submittedName>
</protein>
<comment type="caution">
    <text evidence="4">The sequence shown here is derived from an EMBL/GenBank/DDBJ whole genome shotgun (WGS) entry which is preliminary data.</text>
</comment>
<evidence type="ECO:0000256" key="2">
    <source>
        <dbReference type="ARBA" id="ARBA00023219"/>
    </source>
</evidence>
<sequence length="286" mass="33220">MPNWDEIRNEWETTKITFRALAEKHGVKEGTLKSRRSREKWSRATKKKDATKPKKVATISKKMQPKKEQYEPVVESEDLTDKQRLFCIYYIKYFNATKAYQKAYECAYTTAMSEGHRHLRNPKISAEIDRMREETLSEKKLSADDVLQMYIDIARADITDFAKFGKREVPVISMVGPVKDADGNQLMKEVNYVDFKESAEVDGTIITEVRQGKDGISVKLADKMKAMDMLAKYTDLLSDNDKKRLREEKLRMDIEKTKIEVEKLTTSETLTNVTFVDDIREDDDET</sequence>
<keyword evidence="1" id="KW-1188">Viral release from host cell</keyword>
<dbReference type="Pfam" id="PF03592">
    <property type="entry name" value="Terminase_2"/>
    <property type="match status" value="1"/>
</dbReference>
<dbReference type="OrthoDB" id="7358785at2"/>
<evidence type="ECO:0000313" key="4">
    <source>
        <dbReference type="EMBL" id="RKD22561.1"/>
    </source>
</evidence>
<dbReference type="InterPro" id="IPR038713">
    <property type="entry name" value="Terminase_Gp1_N_sf"/>
</dbReference>
<dbReference type="Proteomes" id="UP000284219">
    <property type="component" value="Unassembled WGS sequence"/>
</dbReference>
<keyword evidence="2" id="KW-0231">Viral genome packaging</keyword>
<keyword evidence="5" id="KW-1185">Reference proteome</keyword>